<organism evidence="2 3">
    <name type="scientific">Muricoccus nepalensis</name>
    <dbReference type="NCBI Taxonomy" id="1854500"/>
    <lineage>
        <taxon>Bacteria</taxon>
        <taxon>Pseudomonadati</taxon>
        <taxon>Pseudomonadota</taxon>
        <taxon>Alphaproteobacteria</taxon>
        <taxon>Acetobacterales</taxon>
        <taxon>Roseomonadaceae</taxon>
        <taxon>Muricoccus</taxon>
    </lineage>
</organism>
<keyword evidence="3" id="KW-1185">Reference proteome</keyword>
<dbReference type="Proteomes" id="UP000317078">
    <property type="component" value="Unassembled WGS sequence"/>
</dbReference>
<protein>
    <submittedName>
        <fullName evidence="2">Flocculation-associated PEP-CTERM protein PepA</fullName>
    </submittedName>
</protein>
<evidence type="ECO:0000313" key="2">
    <source>
        <dbReference type="EMBL" id="TPG59166.1"/>
    </source>
</evidence>
<feature type="domain" description="Ice-binding protein C-terminal" evidence="1">
    <location>
        <begin position="281"/>
        <end position="304"/>
    </location>
</feature>
<dbReference type="OrthoDB" id="162967at204441"/>
<dbReference type="AlphaFoldDB" id="A0A502GDQ4"/>
<name>A0A502GDQ4_9PROT</name>
<sequence length="309" mass="31849">MPRVFFSGTVRAIQCLRSTRNGNSAAPIVRKQRMRNISATAKALTRATLAGTAVALTLTLGSVAVQAATAVTFNPGAFAPGASQFTADVLNLKDYSRVDLGTTSGSSTAFTETGYLLVNNASLGSNTFNPTGNRDAYTLYFQYTGTGTQNATNFNTSSQGSFNTLTYSLIGATGASAFTFNGSQQPTVTNAGTTTTLATGSLINGTTSFSANPTGAGANISASYVEQLANFILSPTNSTLRLFGAFNNNEQIVTVVNGGRSFLINGGGGDISFTATGNPTPVPEPASMMIFGTALAGLGALTRRRRKTA</sequence>
<evidence type="ECO:0000259" key="1">
    <source>
        <dbReference type="Pfam" id="PF07589"/>
    </source>
</evidence>
<dbReference type="InterPro" id="IPR013424">
    <property type="entry name" value="Ice-binding_C"/>
</dbReference>
<proteinExistence type="predicted"/>
<dbReference type="NCBIfam" id="NF033554">
    <property type="entry name" value="floc_PepA"/>
    <property type="match status" value="1"/>
</dbReference>
<evidence type="ECO:0000313" key="3">
    <source>
        <dbReference type="Proteomes" id="UP000317078"/>
    </source>
</evidence>
<accession>A0A502GDQ4</accession>
<dbReference type="Pfam" id="PF07589">
    <property type="entry name" value="PEP-CTERM"/>
    <property type="match status" value="1"/>
</dbReference>
<comment type="caution">
    <text evidence="2">The sequence shown here is derived from an EMBL/GenBank/DDBJ whole genome shotgun (WGS) entry which is preliminary data.</text>
</comment>
<dbReference type="NCBIfam" id="TIGR02595">
    <property type="entry name" value="PEP_CTERM"/>
    <property type="match status" value="1"/>
</dbReference>
<gene>
    <name evidence="2" type="primary">pepA</name>
    <name evidence="2" type="ORF">EAH89_07440</name>
</gene>
<dbReference type="EMBL" id="RCZP01000004">
    <property type="protein sequence ID" value="TPG59166.1"/>
    <property type="molecule type" value="Genomic_DNA"/>
</dbReference>
<reference evidence="2 3" key="1">
    <citation type="journal article" date="2019" name="Environ. Microbiol.">
        <title>Species interactions and distinct microbial communities in high Arctic permafrost affected cryosols are associated with the CH4 and CO2 gas fluxes.</title>
        <authorList>
            <person name="Altshuler I."/>
            <person name="Hamel J."/>
            <person name="Turney S."/>
            <person name="Magnuson E."/>
            <person name="Levesque R."/>
            <person name="Greer C."/>
            <person name="Whyte L.G."/>
        </authorList>
    </citation>
    <scope>NUCLEOTIDE SEQUENCE [LARGE SCALE GENOMIC DNA]</scope>
    <source>
        <strain evidence="2 3">S9.3B</strain>
    </source>
</reference>